<gene>
    <name evidence="1" type="ORF">CPA45_21565</name>
</gene>
<dbReference type="EMBL" id="NWUX01000035">
    <property type="protein sequence ID" value="PCF93605.1"/>
    <property type="molecule type" value="Genomic_DNA"/>
</dbReference>
<dbReference type="OrthoDB" id="6193119at2"/>
<keyword evidence="2" id="KW-1185">Reference proteome</keyword>
<organism evidence="1 2">
    <name type="scientific">Vreelandella nigrificans</name>
    <dbReference type="NCBI Taxonomy" id="2042704"/>
    <lineage>
        <taxon>Bacteria</taxon>
        <taxon>Pseudomonadati</taxon>
        <taxon>Pseudomonadota</taxon>
        <taxon>Gammaproteobacteria</taxon>
        <taxon>Oceanospirillales</taxon>
        <taxon>Halomonadaceae</taxon>
        <taxon>Vreelandella</taxon>
    </lineage>
</organism>
<dbReference type="Proteomes" id="UP000218677">
    <property type="component" value="Unassembled WGS sequence"/>
</dbReference>
<dbReference type="RefSeq" id="WP_096655210.1">
    <property type="nucleotide sequence ID" value="NZ_NWUX01000035.1"/>
</dbReference>
<sequence length="625" mass="72515">MLSEYELFESGRCKDGQHPLTALVREFLGSDGDKRSLEGVDISLKELLSLIPKEHQDGVAIVIYQPGLKRILVARRRGELVDNLKRALTVVKNHARFGDFDIDKARIQIDFFGIYRERVKLNELVFGQIHDNRFEFGVDGLIIRKEGKSRFFLPGDGYVRSIYARKQLVQYIRRLTKGMELESSEIEQIRSTSIVSYEKNWLRLYRGHPVRSRTSMEDVERTCERAIDHIVKYHRDDHRFLYYYDAAADTERNHEHPKRDPVNNPYYNDLRHAGGVVTLMLAYQNGRQELKPLIDDMMVFIVDNLVSYKTPNGQVGRYVYYNRKSKLGGSGLALYAFSLYQSVFNDDRFASIAQEVFNHLLEQITNTGEFIYYNIYLDKEVAVQDNENYFSFFYPGEALIGLATFLKYVGVEGERREYAIEKVKHALHFLLVERPITHASHYSSLPSDAWLMGAINELWDMPEFQEKMYSDFVFSDADKMVEQMYAKEDALFPDYVGAFYYQYGDLPYPDGARLEGLVAALALAMKMAEGERALHYAAALVRATRATMLLANSPESLYFAPNPEKSLGGIRFKLTRHWFRIDTIQHVVCYYYRFIGLYEKLLKDGKRFKDEFDNDGVESRDLAIS</sequence>
<evidence type="ECO:0008006" key="3">
    <source>
        <dbReference type="Google" id="ProtNLM"/>
    </source>
</evidence>
<evidence type="ECO:0000313" key="1">
    <source>
        <dbReference type="EMBL" id="PCF93605.1"/>
    </source>
</evidence>
<evidence type="ECO:0000313" key="2">
    <source>
        <dbReference type="Proteomes" id="UP000218677"/>
    </source>
</evidence>
<name>A0A2A4HHD6_9GAMM</name>
<dbReference type="AlphaFoldDB" id="A0A2A4HHD6"/>
<dbReference type="GO" id="GO:0005975">
    <property type="term" value="P:carbohydrate metabolic process"/>
    <property type="evidence" value="ECO:0007669"/>
    <property type="project" value="InterPro"/>
</dbReference>
<dbReference type="SUPFAM" id="SSF48208">
    <property type="entry name" value="Six-hairpin glycosidases"/>
    <property type="match status" value="1"/>
</dbReference>
<proteinExistence type="predicted"/>
<comment type="caution">
    <text evidence="1">The sequence shown here is derived from an EMBL/GenBank/DDBJ whole genome shotgun (WGS) entry which is preliminary data.</text>
</comment>
<protein>
    <recommendedName>
        <fullName evidence="3">Protein containing Six-hairpin glycosidase-like domain protein</fullName>
    </recommendedName>
</protein>
<reference evidence="2" key="1">
    <citation type="submission" date="2017-09" db="EMBL/GenBank/DDBJ databases">
        <authorList>
            <person name="Cho G.-S."/>
            <person name="Oguntoyinbo F.A."/>
            <person name="Cnockaert M."/>
            <person name="Kabisch J."/>
            <person name="Neve H."/>
            <person name="Bockelmann W."/>
            <person name="Wenning M."/>
            <person name="Franz C.M."/>
            <person name="Vandamme P."/>
        </authorList>
    </citation>
    <scope>NUCLEOTIDE SEQUENCE [LARGE SCALE GENOMIC DNA]</scope>
    <source>
        <strain evidence="2">MBT G8648</strain>
    </source>
</reference>
<dbReference type="InterPro" id="IPR008928">
    <property type="entry name" value="6-hairpin_glycosidase_sf"/>
</dbReference>
<accession>A0A2A4HHD6</accession>